<evidence type="ECO:0000256" key="3">
    <source>
        <dbReference type="PIRSR" id="PIRSR602081-1"/>
    </source>
</evidence>
<evidence type="ECO:0000256" key="2">
    <source>
        <dbReference type="ARBA" id="ARBA00022827"/>
    </source>
</evidence>
<evidence type="ECO:0000256" key="1">
    <source>
        <dbReference type="ARBA" id="ARBA00022630"/>
    </source>
</evidence>
<evidence type="ECO:0000256" key="4">
    <source>
        <dbReference type="RuleBase" id="RU004182"/>
    </source>
</evidence>
<keyword evidence="1 3" id="KW-0285">Flavoprotein</keyword>
<dbReference type="Gene3D" id="3.40.50.620">
    <property type="entry name" value="HUPs"/>
    <property type="match status" value="1"/>
</dbReference>
<dbReference type="Gene3D" id="1.10.579.10">
    <property type="entry name" value="DNA Cyclobutane Dipyrimidine Photolyase, subunit A, domain 3"/>
    <property type="match status" value="1"/>
</dbReference>
<proteinExistence type="inferred from homology"/>
<dbReference type="PROSITE" id="PS51645">
    <property type="entry name" value="PHR_CRY_ALPHA_BETA"/>
    <property type="match status" value="1"/>
</dbReference>
<evidence type="ECO:0000259" key="6">
    <source>
        <dbReference type="PROSITE" id="PS51645"/>
    </source>
</evidence>
<evidence type="ECO:0000313" key="7">
    <source>
        <dbReference type="EMBL" id="KGX92355.1"/>
    </source>
</evidence>
<feature type="domain" description="Photolyase/cryptochrome alpha/beta" evidence="6">
    <location>
        <begin position="1"/>
        <end position="131"/>
    </location>
</feature>
<evidence type="ECO:0000313" key="8">
    <source>
        <dbReference type="Proteomes" id="UP000030528"/>
    </source>
</evidence>
<reference evidence="7 8" key="1">
    <citation type="submission" date="2013-08" db="EMBL/GenBank/DDBJ databases">
        <authorList>
            <person name="Huang J."/>
            <person name="Wang G."/>
        </authorList>
    </citation>
    <scope>NUCLEOTIDE SEQUENCE [LARGE SCALE GENOMIC DNA]</scope>
    <source>
        <strain evidence="7 8">JSM 076056</strain>
    </source>
</reference>
<comment type="similarity">
    <text evidence="4">Belongs to the DNA photolyase family.</text>
</comment>
<feature type="binding site" evidence="3">
    <location>
        <position position="215"/>
    </location>
    <ligand>
        <name>FAD</name>
        <dbReference type="ChEBI" id="CHEBI:57692"/>
    </ligand>
</feature>
<comment type="caution">
    <text evidence="7">The sequence shown here is derived from an EMBL/GenBank/DDBJ whole genome shotgun (WGS) entry which is preliminary data.</text>
</comment>
<dbReference type="InterPro" id="IPR002081">
    <property type="entry name" value="Cryptochrome/DNA_photolyase_1"/>
</dbReference>
<dbReference type="Pfam" id="PF03441">
    <property type="entry name" value="FAD_binding_7"/>
    <property type="match status" value="1"/>
</dbReference>
<dbReference type="Gene3D" id="1.25.40.80">
    <property type="match status" value="1"/>
</dbReference>
<sequence length="506" mass="59419">MVQVIWFKRDIRMDDHRPLYEACRMQDNVLPLYVGEPSIWEGTEQSVRHLEFVKESLRELQSQFKRGGGELFVAKAEMIEVLESIYDNLGQFTLWAHEEHGTPQTFERDEKVRAWMNAKGLSFIEYPQTSVTRGPYDRAHHKKNWERYMKESVYPSPAMIHTLSNEETYFPLTTKVETLDSLNPDGTPIKYGQQGGMSVANEELEHFLSERYVRYMDDIGKPLASSTSGSRLSPYLAWGNLSIRTVVQRTRKLRSKVVDDEDLKHLDGFLSRLYWHDHFIQRLEDEPRLAHSTMNVAFDEAFGEWNEDYFERWKHGETGIPMIDAAMQSLIKTGWINFRSRAMLVSFACHALMLNWKRPARYLAQQFLDYEPGIHYSQMQMQAGTTGFNTIRIYNPIKQGKDHDPNGNFVRRQLPQLKHVPNNYVHEPWKYDGFHHLHYPEPIVTVEEANREARKRFRSIKQAHDTKAVSDKNYDKHGSRRSPQQRRIEKKEEAGQLAFDLFNNET</sequence>
<dbReference type="GO" id="GO:0003677">
    <property type="term" value="F:DNA binding"/>
    <property type="evidence" value="ECO:0007669"/>
    <property type="project" value="TreeGrafter"/>
</dbReference>
<dbReference type="InterPro" id="IPR014729">
    <property type="entry name" value="Rossmann-like_a/b/a_fold"/>
</dbReference>
<dbReference type="Proteomes" id="UP000030528">
    <property type="component" value="Unassembled WGS sequence"/>
</dbReference>
<dbReference type="PANTHER" id="PTHR11455:SF9">
    <property type="entry name" value="CRYPTOCHROME CIRCADIAN CLOCK 5 ISOFORM X1"/>
    <property type="match status" value="1"/>
</dbReference>
<keyword evidence="7" id="KW-0456">Lyase</keyword>
<feature type="compositionally biased region" description="Basic and acidic residues" evidence="5">
    <location>
        <begin position="462"/>
        <end position="477"/>
    </location>
</feature>
<dbReference type="GO" id="GO:0003904">
    <property type="term" value="F:deoxyribodipyrimidine photo-lyase activity"/>
    <property type="evidence" value="ECO:0007669"/>
    <property type="project" value="TreeGrafter"/>
</dbReference>
<dbReference type="SUPFAM" id="SSF48173">
    <property type="entry name" value="Cryptochrome/photolyase FAD-binding domain"/>
    <property type="match status" value="1"/>
</dbReference>
<dbReference type="EMBL" id="AVPE01000006">
    <property type="protein sequence ID" value="KGX92355.1"/>
    <property type="molecule type" value="Genomic_DNA"/>
</dbReference>
<comment type="cofactor">
    <cofactor evidence="3">
        <name>FAD</name>
        <dbReference type="ChEBI" id="CHEBI:57692"/>
    </cofactor>
    <text evidence="3">Binds 1 FAD per subunit.</text>
</comment>
<dbReference type="STRING" id="1385510.GCA_000425205_02132"/>
<keyword evidence="2 3" id="KW-0274">FAD</keyword>
<accession>A0A0A5GMG3</accession>
<dbReference type="InterPro" id="IPR005101">
    <property type="entry name" value="Cryptochr/Photolyase_FAD-bd"/>
</dbReference>
<dbReference type="OrthoDB" id="9772484at2"/>
<feature type="binding site" evidence="3">
    <location>
        <position position="269"/>
    </location>
    <ligand>
        <name>FAD</name>
        <dbReference type="ChEBI" id="CHEBI:57692"/>
    </ligand>
</feature>
<dbReference type="AlphaFoldDB" id="A0A0A5GMG3"/>
<dbReference type="GO" id="GO:0009416">
    <property type="term" value="P:response to light stimulus"/>
    <property type="evidence" value="ECO:0007669"/>
    <property type="project" value="TreeGrafter"/>
</dbReference>
<dbReference type="GO" id="GO:0071949">
    <property type="term" value="F:FAD binding"/>
    <property type="evidence" value="ECO:0007669"/>
    <property type="project" value="TreeGrafter"/>
</dbReference>
<dbReference type="PANTHER" id="PTHR11455">
    <property type="entry name" value="CRYPTOCHROME"/>
    <property type="match status" value="1"/>
</dbReference>
<protein>
    <submittedName>
        <fullName evidence="7">Deoxyribodipyrimidine photolyase</fullName>
    </submittedName>
</protein>
<dbReference type="Pfam" id="PF00875">
    <property type="entry name" value="DNA_photolyase"/>
    <property type="match status" value="1"/>
</dbReference>
<name>A0A0A5GMG3_9BACI</name>
<dbReference type="InterPro" id="IPR036155">
    <property type="entry name" value="Crypto/Photolyase_N_sf"/>
</dbReference>
<gene>
    <name evidence="7" type="ORF">N781_16510</name>
</gene>
<keyword evidence="8" id="KW-1185">Reference proteome</keyword>
<dbReference type="eggNOG" id="COG0415">
    <property type="taxonomic scope" value="Bacteria"/>
</dbReference>
<organism evidence="7 8">
    <name type="scientific">Pontibacillus halophilus JSM 076056 = DSM 19796</name>
    <dbReference type="NCBI Taxonomy" id="1385510"/>
    <lineage>
        <taxon>Bacteria</taxon>
        <taxon>Bacillati</taxon>
        <taxon>Bacillota</taxon>
        <taxon>Bacilli</taxon>
        <taxon>Bacillales</taxon>
        <taxon>Bacillaceae</taxon>
        <taxon>Pontibacillus</taxon>
    </lineage>
</organism>
<dbReference type="InterPro" id="IPR006050">
    <property type="entry name" value="DNA_photolyase_N"/>
</dbReference>
<evidence type="ECO:0000256" key="5">
    <source>
        <dbReference type="SAM" id="MobiDB-lite"/>
    </source>
</evidence>
<dbReference type="PRINTS" id="PR00147">
    <property type="entry name" value="DNAPHOTLYASE"/>
</dbReference>
<dbReference type="RefSeq" id="WP_026800504.1">
    <property type="nucleotide sequence ID" value="NZ_AULI01000008.1"/>
</dbReference>
<dbReference type="SUPFAM" id="SSF52425">
    <property type="entry name" value="Cryptochrome/photolyase, N-terminal domain"/>
    <property type="match status" value="1"/>
</dbReference>
<dbReference type="InterPro" id="IPR036134">
    <property type="entry name" value="Crypto/Photolyase_FAD-like_sf"/>
</dbReference>
<keyword evidence="4" id="KW-0157">Chromophore</keyword>
<feature type="region of interest" description="Disordered" evidence="5">
    <location>
        <begin position="462"/>
        <end position="496"/>
    </location>
</feature>